<sequence>MSIFIPTDVTFTNVINGLCDCKDDKVLDLLGTRSLSELLGLFNGYKHEIIDCYNRVYGQSIAFYSIRFKRERYEDSTAQLLTSLQFIHYQLTETVPCDEDLSLMESLIWRLKYILIEQFPEYRVASSDIHEGSFPSIISSICRSAYWEFSGIYWDDCSQYMIKDFESIRKRMNQIRDTKGMRLIDEPSYVRPETDLNRFELLKVITAIVEEFTMQPPLPKKEWMFIQSLLIRAQNWILDMIPEYHAAEFK</sequence>
<name>A0A3D9JQ70_9BACL</name>
<dbReference type="AlphaFoldDB" id="A0A3D9JQ70"/>
<gene>
    <name evidence="1" type="ORF">DFP98_113196</name>
</gene>
<dbReference type="OrthoDB" id="9870867at2"/>
<dbReference type="EMBL" id="QRDZ01000013">
    <property type="protein sequence ID" value="RED76135.1"/>
    <property type="molecule type" value="Genomic_DNA"/>
</dbReference>
<protein>
    <submittedName>
        <fullName evidence="1">Uncharacterized protein</fullName>
    </submittedName>
</protein>
<proteinExistence type="predicted"/>
<accession>A0A3D9JQ70</accession>
<comment type="caution">
    <text evidence="1">The sequence shown here is derived from an EMBL/GenBank/DDBJ whole genome shotgun (WGS) entry which is preliminary data.</text>
</comment>
<reference evidence="1 2" key="1">
    <citation type="submission" date="2018-07" db="EMBL/GenBank/DDBJ databases">
        <title>Genomic Encyclopedia of Type Strains, Phase III (KMG-III): the genomes of soil and plant-associated and newly described type strains.</title>
        <authorList>
            <person name="Whitman W."/>
        </authorList>
    </citation>
    <scope>NUCLEOTIDE SEQUENCE [LARGE SCALE GENOMIC DNA]</scope>
    <source>
        <strain evidence="1 2">CECT 7287</strain>
    </source>
</reference>
<evidence type="ECO:0000313" key="1">
    <source>
        <dbReference type="EMBL" id="RED76135.1"/>
    </source>
</evidence>
<dbReference type="RefSeq" id="WP_116061937.1">
    <property type="nucleotide sequence ID" value="NZ_QRDZ01000013.1"/>
</dbReference>
<keyword evidence="2" id="KW-1185">Reference proteome</keyword>
<organism evidence="1 2">
    <name type="scientific">Cohnella phaseoli</name>
    <dbReference type="NCBI Taxonomy" id="456490"/>
    <lineage>
        <taxon>Bacteria</taxon>
        <taxon>Bacillati</taxon>
        <taxon>Bacillota</taxon>
        <taxon>Bacilli</taxon>
        <taxon>Bacillales</taxon>
        <taxon>Paenibacillaceae</taxon>
        <taxon>Cohnella</taxon>
    </lineage>
</organism>
<dbReference type="Proteomes" id="UP000256977">
    <property type="component" value="Unassembled WGS sequence"/>
</dbReference>
<evidence type="ECO:0000313" key="2">
    <source>
        <dbReference type="Proteomes" id="UP000256977"/>
    </source>
</evidence>